<evidence type="ECO:0000256" key="8">
    <source>
        <dbReference type="HAMAP-Rule" id="MF_00022"/>
    </source>
</evidence>
<dbReference type="InterPro" id="IPR000924">
    <property type="entry name" value="Glu/Gln-tRNA-synth"/>
</dbReference>
<comment type="caution">
    <text evidence="8">Lacks conserved residue(s) required for the propagation of feature annotation.</text>
</comment>
<dbReference type="OrthoDB" id="9807503at2"/>
<dbReference type="InterPro" id="IPR045462">
    <property type="entry name" value="aa-tRNA-synth_I_cd-bd"/>
</dbReference>
<dbReference type="InterPro" id="IPR049940">
    <property type="entry name" value="GluQ/Sye"/>
</dbReference>
<evidence type="ECO:0000313" key="11">
    <source>
        <dbReference type="EMBL" id="PWB95872.1"/>
    </source>
</evidence>
<accession>A0A2U1SWA2</accession>
<dbReference type="InterPro" id="IPR008925">
    <property type="entry name" value="aa_tRNA-synth_I_cd-bd_sf"/>
</dbReference>
<comment type="subunit">
    <text evidence="8">Monomer.</text>
</comment>
<keyword evidence="2 8" id="KW-0963">Cytoplasm</keyword>
<comment type="similarity">
    <text evidence="1 8">Belongs to the class-I aminoacyl-tRNA synthetase family. Glutamate--tRNA ligase type 1 subfamily.</text>
</comment>
<dbReference type="PROSITE" id="PS00178">
    <property type="entry name" value="AA_TRNA_LIGASE_I"/>
    <property type="match status" value="1"/>
</dbReference>
<comment type="subcellular location">
    <subcellularLocation>
        <location evidence="8">Cytoplasm</location>
    </subcellularLocation>
</comment>
<keyword evidence="7 8" id="KW-0030">Aminoacyl-tRNA synthetase</keyword>
<dbReference type="Gene3D" id="3.40.50.620">
    <property type="entry name" value="HUPs"/>
    <property type="match status" value="1"/>
</dbReference>
<evidence type="ECO:0000259" key="10">
    <source>
        <dbReference type="Pfam" id="PF19269"/>
    </source>
</evidence>
<evidence type="ECO:0000259" key="9">
    <source>
        <dbReference type="Pfam" id="PF00749"/>
    </source>
</evidence>
<keyword evidence="4 8" id="KW-0547">Nucleotide-binding</keyword>
<evidence type="ECO:0000256" key="5">
    <source>
        <dbReference type="ARBA" id="ARBA00022840"/>
    </source>
</evidence>
<evidence type="ECO:0000256" key="3">
    <source>
        <dbReference type="ARBA" id="ARBA00022598"/>
    </source>
</evidence>
<dbReference type="GO" id="GO:0005737">
    <property type="term" value="C:cytoplasm"/>
    <property type="evidence" value="ECO:0007669"/>
    <property type="project" value="UniProtKB-SubCell"/>
</dbReference>
<dbReference type="PRINTS" id="PR00987">
    <property type="entry name" value="TRNASYNTHGLU"/>
</dbReference>
<evidence type="ECO:0000256" key="2">
    <source>
        <dbReference type="ARBA" id="ARBA00022490"/>
    </source>
</evidence>
<proteinExistence type="inferred from homology"/>
<dbReference type="InterPro" id="IPR020751">
    <property type="entry name" value="aa-tRNA-synth_I_codon-bd_sub2"/>
</dbReference>
<dbReference type="GO" id="GO:0006424">
    <property type="term" value="P:glutamyl-tRNA aminoacylation"/>
    <property type="evidence" value="ECO:0007669"/>
    <property type="project" value="UniProtKB-UniRule"/>
</dbReference>
<name>A0A2U1SWA2_METSR</name>
<dbReference type="SUPFAM" id="SSF52374">
    <property type="entry name" value="Nucleotidylyl transferase"/>
    <property type="match status" value="1"/>
</dbReference>
<evidence type="ECO:0000256" key="6">
    <source>
        <dbReference type="ARBA" id="ARBA00022917"/>
    </source>
</evidence>
<keyword evidence="3 8" id="KW-0436">Ligase</keyword>
<dbReference type="InterPro" id="IPR004527">
    <property type="entry name" value="Glu-tRNA-ligase_bac/mito"/>
</dbReference>
<gene>
    <name evidence="8" type="primary">gltX</name>
    <name evidence="11" type="ORF">C5689_01910</name>
</gene>
<dbReference type="Pfam" id="PF19269">
    <property type="entry name" value="Anticodon_2"/>
    <property type="match status" value="1"/>
</dbReference>
<dbReference type="GO" id="GO:0000049">
    <property type="term" value="F:tRNA binding"/>
    <property type="evidence" value="ECO:0007669"/>
    <property type="project" value="InterPro"/>
</dbReference>
<protein>
    <recommendedName>
        <fullName evidence="8">Glutamate--tRNA ligase</fullName>
        <ecNumber evidence="8">6.1.1.17</ecNumber>
    </recommendedName>
    <alternativeName>
        <fullName evidence="8">Glutamyl-tRNA synthetase</fullName>
        <shortName evidence="8">GluRS</shortName>
    </alternativeName>
</protein>
<feature type="short sequence motif" description="'HIGH' region" evidence="8">
    <location>
        <begin position="10"/>
        <end position="20"/>
    </location>
</feature>
<feature type="domain" description="Glutamyl/glutaminyl-tRNA synthetase class Ib catalytic" evidence="9">
    <location>
        <begin position="6"/>
        <end position="309"/>
    </location>
</feature>
<sequence length="448" mass="49378">MTTPIVRFAPSPTGRIHIGNARPALLNYLYALSHHGRFVLRFDDTDFARSREEFAQAIEVDLAWLGVRPDVVVRQSQRVARYEAAAARLEAAGLLYPCYETPEELEKRRKLQQARGLPPVYDRAALKLSLEERARLAAEGRKPHWRFKLPDGVVEWRDLVRGDCAIDCATLSDPVLLREDGSFLYTLPSVVDDIELAISHVIRGEDHVTNTAVQIRLFQALAPERPAPIFAHHNLLVGGTGEALSKRTGSLAIASLREEGYEALAVAALAVLTGSSDSVHAVRSLGDLAHSFDLAHLSRNAARFDPADLGPLTHRTLALLDYDDVRERLEAHDIVGFKAEPFWRAVRGNLTRFADVLDWWRVVEGEIAPIREDAEFLAEALALLPAEPWDEATWSGWTSAVKAGTGRKGKALFHPLRVALTGAENGPELSLLLPLIGHARATARLSGA</sequence>
<comment type="function">
    <text evidence="8">Catalyzes the attachment of glutamate to tRNA(Glu) in a two-step reaction: glutamate is first activated by ATP to form Glu-AMP and then transferred to the acceptor end of tRNA(Glu).</text>
</comment>
<feature type="domain" description="Aminoacyl-tRNA synthetase class I anticodon-binding" evidence="10">
    <location>
        <begin position="373"/>
        <end position="446"/>
    </location>
</feature>
<organism evidence="11 12">
    <name type="scientific">Methylosinus sporium</name>
    <dbReference type="NCBI Taxonomy" id="428"/>
    <lineage>
        <taxon>Bacteria</taxon>
        <taxon>Pseudomonadati</taxon>
        <taxon>Pseudomonadota</taxon>
        <taxon>Alphaproteobacteria</taxon>
        <taxon>Hyphomicrobiales</taxon>
        <taxon>Methylocystaceae</taxon>
        <taxon>Methylosinus</taxon>
    </lineage>
</organism>
<reference evidence="11 12" key="1">
    <citation type="journal article" date="2018" name="Appl. Microbiol. Biotechnol.">
        <title>Co-cultivation of the strictly anaerobic methanogen Methanosarcina barkeri with aerobic methanotrophs in an oxygen-limited membrane bioreactor.</title>
        <authorList>
            <person name="In 't Zandt M.H."/>
            <person name="van den Bosch T.J.M."/>
            <person name="Rijkers R."/>
            <person name="van Kessel M.A.H.J."/>
            <person name="Jetten M.S.M."/>
            <person name="Welte C.U."/>
        </authorList>
    </citation>
    <scope>NUCLEOTIDE SEQUENCE [LARGE SCALE GENOMIC DNA]</scope>
    <source>
        <strain evidence="11 12">DSM 17706</strain>
    </source>
</reference>
<comment type="caution">
    <text evidence="11">The sequence shown here is derived from an EMBL/GenBank/DDBJ whole genome shotgun (WGS) entry which is preliminary data.</text>
</comment>
<evidence type="ECO:0000313" key="12">
    <source>
        <dbReference type="Proteomes" id="UP000245137"/>
    </source>
</evidence>
<evidence type="ECO:0000256" key="4">
    <source>
        <dbReference type="ARBA" id="ARBA00022741"/>
    </source>
</evidence>
<dbReference type="PANTHER" id="PTHR43311">
    <property type="entry name" value="GLUTAMATE--TRNA LIGASE"/>
    <property type="match status" value="1"/>
</dbReference>
<comment type="catalytic activity">
    <reaction evidence="8">
        <text>tRNA(Glu) + L-glutamate + ATP = L-glutamyl-tRNA(Glu) + AMP + diphosphate</text>
        <dbReference type="Rhea" id="RHEA:23540"/>
        <dbReference type="Rhea" id="RHEA-COMP:9663"/>
        <dbReference type="Rhea" id="RHEA-COMP:9680"/>
        <dbReference type="ChEBI" id="CHEBI:29985"/>
        <dbReference type="ChEBI" id="CHEBI:30616"/>
        <dbReference type="ChEBI" id="CHEBI:33019"/>
        <dbReference type="ChEBI" id="CHEBI:78442"/>
        <dbReference type="ChEBI" id="CHEBI:78520"/>
        <dbReference type="ChEBI" id="CHEBI:456215"/>
        <dbReference type="EC" id="6.1.1.17"/>
    </reaction>
</comment>
<keyword evidence="12" id="KW-1185">Reference proteome</keyword>
<feature type="short sequence motif" description="'KMSKS' region" evidence="8">
    <location>
        <begin position="243"/>
        <end position="247"/>
    </location>
</feature>
<dbReference type="AlphaFoldDB" id="A0A2U1SWA2"/>
<dbReference type="SUPFAM" id="SSF48163">
    <property type="entry name" value="An anticodon-binding domain of class I aminoacyl-tRNA synthetases"/>
    <property type="match status" value="1"/>
</dbReference>
<dbReference type="PANTHER" id="PTHR43311:SF2">
    <property type="entry name" value="GLUTAMATE--TRNA LIGASE, MITOCHONDRIAL-RELATED"/>
    <property type="match status" value="1"/>
</dbReference>
<dbReference type="EMBL" id="PUIV01000001">
    <property type="protein sequence ID" value="PWB95872.1"/>
    <property type="molecule type" value="Genomic_DNA"/>
</dbReference>
<dbReference type="RefSeq" id="WP_108915543.1">
    <property type="nucleotide sequence ID" value="NZ_BGJY01000001.1"/>
</dbReference>
<keyword evidence="6 8" id="KW-0648">Protein biosynthesis</keyword>
<dbReference type="EC" id="6.1.1.17" evidence="8"/>
<dbReference type="InterPro" id="IPR014729">
    <property type="entry name" value="Rossmann-like_a/b/a_fold"/>
</dbReference>
<dbReference type="GO" id="GO:0004818">
    <property type="term" value="F:glutamate-tRNA ligase activity"/>
    <property type="evidence" value="ECO:0007669"/>
    <property type="project" value="UniProtKB-UniRule"/>
</dbReference>
<evidence type="ECO:0000256" key="1">
    <source>
        <dbReference type="ARBA" id="ARBA00007894"/>
    </source>
</evidence>
<feature type="binding site" evidence="8">
    <location>
        <position position="246"/>
    </location>
    <ligand>
        <name>ATP</name>
        <dbReference type="ChEBI" id="CHEBI:30616"/>
    </ligand>
</feature>
<dbReference type="InterPro" id="IPR020058">
    <property type="entry name" value="Glu/Gln-tRNA-synth_Ib_cat-dom"/>
</dbReference>
<dbReference type="GO" id="GO:0005524">
    <property type="term" value="F:ATP binding"/>
    <property type="evidence" value="ECO:0007669"/>
    <property type="project" value="UniProtKB-UniRule"/>
</dbReference>
<dbReference type="InterPro" id="IPR001412">
    <property type="entry name" value="aa-tRNA-synth_I_CS"/>
</dbReference>
<dbReference type="Pfam" id="PF00749">
    <property type="entry name" value="tRNA-synt_1c"/>
    <property type="match status" value="1"/>
</dbReference>
<evidence type="ECO:0000256" key="7">
    <source>
        <dbReference type="ARBA" id="ARBA00023146"/>
    </source>
</evidence>
<keyword evidence="5 8" id="KW-0067">ATP-binding</keyword>
<dbReference type="HAMAP" id="MF_00022">
    <property type="entry name" value="Glu_tRNA_synth_type1"/>
    <property type="match status" value="1"/>
</dbReference>
<dbReference type="Proteomes" id="UP000245137">
    <property type="component" value="Unassembled WGS sequence"/>
</dbReference>
<dbReference type="Gene3D" id="1.10.10.350">
    <property type="match status" value="1"/>
</dbReference>